<evidence type="ECO:0000313" key="1">
    <source>
        <dbReference type="EMBL" id="MPN28415.1"/>
    </source>
</evidence>
<gene>
    <name evidence="1" type="ORF">SDC9_175856</name>
</gene>
<proteinExistence type="predicted"/>
<dbReference type="EMBL" id="VSSQ01078703">
    <property type="protein sequence ID" value="MPN28415.1"/>
    <property type="molecule type" value="Genomic_DNA"/>
</dbReference>
<name>A0A645GNX7_9ZZZZ</name>
<accession>A0A645GNX7</accession>
<organism evidence="1">
    <name type="scientific">bioreactor metagenome</name>
    <dbReference type="NCBI Taxonomy" id="1076179"/>
    <lineage>
        <taxon>unclassified sequences</taxon>
        <taxon>metagenomes</taxon>
        <taxon>ecological metagenomes</taxon>
    </lineage>
</organism>
<dbReference type="AlphaFoldDB" id="A0A645GNX7"/>
<reference evidence="1" key="1">
    <citation type="submission" date="2019-08" db="EMBL/GenBank/DDBJ databases">
        <authorList>
            <person name="Kucharzyk K."/>
            <person name="Murdoch R.W."/>
            <person name="Higgins S."/>
            <person name="Loffler F."/>
        </authorList>
    </citation>
    <scope>NUCLEOTIDE SEQUENCE</scope>
</reference>
<comment type="caution">
    <text evidence="1">The sequence shown here is derived from an EMBL/GenBank/DDBJ whole genome shotgun (WGS) entry which is preliminary data.</text>
</comment>
<sequence>MLFTNAPVHGYDGIEKGFHLFGALGHQHRLEIIAVLQSGTNPRNNGINIFKDGSQLNPYHIIRYGGVHNARTYGFRKHFCFLGIVAGNGQEREPFKRDLLGVTGAGYHPDVFPRDFKITHQVFAYHNIVVRYHAFDGRDHKFPL</sequence>
<protein>
    <submittedName>
        <fullName evidence="1">Uncharacterized protein</fullName>
    </submittedName>
</protein>